<organism evidence="1 2">
    <name type="scientific">Hylemonella gracilis</name>
    <dbReference type="NCBI Taxonomy" id="80880"/>
    <lineage>
        <taxon>Bacteria</taxon>
        <taxon>Pseudomonadati</taxon>
        <taxon>Pseudomonadota</taxon>
        <taxon>Betaproteobacteria</taxon>
        <taxon>Burkholderiales</taxon>
        <taxon>Comamonadaceae</taxon>
        <taxon>Hylemonella</taxon>
    </lineage>
</organism>
<dbReference type="InterPro" id="IPR012337">
    <property type="entry name" value="RNaseH-like_sf"/>
</dbReference>
<dbReference type="KEGG" id="hgr:DW355_16350"/>
<dbReference type="EMBL" id="CP031395">
    <property type="protein sequence ID" value="QBK06657.1"/>
    <property type="molecule type" value="Genomic_DNA"/>
</dbReference>
<evidence type="ECO:0000313" key="2">
    <source>
        <dbReference type="Proteomes" id="UP000292939"/>
    </source>
</evidence>
<dbReference type="Gene3D" id="3.30.420.10">
    <property type="entry name" value="Ribonuclease H-like superfamily/Ribonuclease H"/>
    <property type="match status" value="1"/>
</dbReference>
<dbReference type="AlphaFoldDB" id="A0A4P6UR46"/>
<dbReference type="SUPFAM" id="SSF53098">
    <property type="entry name" value="Ribonuclease H-like"/>
    <property type="match status" value="1"/>
</dbReference>
<accession>A0A4P6UR46</accession>
<evidence type="ECO:0000313" key="1">
    <source>
        <dbReference type="EMBL" id="QBK06657.1"/>
    </source>
</evidence>
<dbReference type="InterPro" id="IPR036397">
    <property type="entry name" value="RNaseH_sf"/>
</dbReference>
<name>A0A4P6UR46_9BURK</name>
<dbReference type="GO" id="GO:0003676">
    <property type="term" value="F:nucleic acid binding"/>
    <property type="evidence" value="ECO:0007669"/>
    <property type="project" value="InterPro"/>
</dbReference>
<proteinExistence type="predicted"/>
<reference evidence="1 2" key="1">
    <citation type="submission" date="2018-07" db="EMBL/GenBank/DDBJ databases">
        <title>Exploring interactions and the metabolic potential of the ultra-small soil bacteria Hylemonella gracilis.</title>
        <authorList>
            <person name="Tyc O."/>
            <person name="Kulkarni P."/>
            <person name="Gawehns F."/>
            <person name="Hundscheid M."/>
            <person name="Zweers H."/>
            <person name="Garbeva P."/>
        </authorList>
    </citation>
    <scope>NUCLEOTIDE SEQUENCE [LARGE SCALE GENOMIC DNA]</scope>
    <source>
        <strain evidence="1 2">NS1</strain>
    </source>
</reference>
<evidence type="ECO:0008006" key="3">
    <source>
        <dbReference type="Google" id="ProtNLM"/>
    </source>
</evidence>
<gene>
    <name evidence="1" type="ORF">DW355_16350</name>
</gene>
<protein>
    <recommendedName>
        <fullName evidence="3">Exonuclease</fullName>
    </recommendedName>
</protein>
<dbReference type="Proteomes" id="UP000292939">
    <property type="component" value="Chromosome"/>
</dbReference>
<sequence>MKDDPGDTPSAGTASALPVVMDLEASGFGRNGYPIEVGYAMGDGRLFCSLIRPEPDWTHWDPMAERLHRIPRRLLTQHGRSPLEVSQLLNNTLQGRTVYSDGWAHDYPWLALLFDAAGLRPHFKLENLRALLREDEADRWHAVKQQVARERGGQRHRASADARLLQLSLARVREGRR</sequence>
<dbReference type="OrthoDB" id="5705783at2"/>